<protein>
    <submittedName>
        <fullName evidence="1">Uncharacterized protein</fullName>
    </submittedName>
</protein>
<organism evidence="1 2">
    <name type="scientific">Noviherbaspirillum suwonense</name>
    <dbReference type="NCBI Taxonomy" id="1224511"/>
    <lineage>
        <taxon>Bacteria</taxon>
        <taxon>Pseudomonadati</taxon>
        <taxon>Pseudomonadota</taxon>
        <taxon>Betaproteobacteria</taxon>
        <taxon>Burkholderiales</taxon>
        <taxon>Oxalobacteraceae</taxon>
        <taxon>Noviherbaspirillum</taxon>
    </lineage>
</organism>
<keyword evidence="2" id="KW-1185">Reference proteome</keyword>
<evidence type="ECO:0000313" key="1">
    <source>
        <dbReference type="EMBL" id="SMP82650.1"/>
    </source>
</evidence>
<dbReference type="Proteomes" id="UP001158049">
    <property type="component" value="Unassembled WGS sequence"/>
</dbReference>
<feature type="non-terminal residue" evidence="1">
    <location>
        <position position="27"/>
    </location>
</feature>
<proteinExistence type="predicted"/>
<accession>A0ABY1QYK9</accession>
<comment type="caution">
    <text evidence="1">The sequence shown here is derived from an EMBL/GenBank/DDBJ whole genome shotgun (WGS) entry which is preliminary data.</text>
</comment>
<name>A0ABY1QYK9_9BURK</name>
<evidence type="ECO:0000313" key="2">
    <source>
        <dbReference type="Proteomes" id="UP001158049"/>
    </source>
</evidence>
<reference evidence="1 2" key="1">
    <citation type="submission" date="2017-05" db="EMBL/GenBank/DDBJ databases">
        <authorList>
            <person name="Varghese N."/>
            <person name="Submissions S."/>
        </authorList>
    </citation>
    <scope>NUCLEOTIDE SEQUENCE [LARGE SCALE GENOMIC DNA]</scope>
    <source>
        <strain evidence="1 2">DSM 26001</strain>
    </source>
</reference>
<gene>
    <name evidence="1" type="ORF">SAMN06295970_1731</name>
</gene>
<dbReference type="EMBL" id="FXUL01000073">
    <property type="protein sequence ID" value="SMP82650.1"/>
    <property type="molecule type" value="Genomic_DNA"/>
</dbReference>
<sequence>MISDHDMIRAWTQVLTLSKLEAGQTVT</sequence>